<accession>A0A0L1JMQ5</accession>
<evidence type="ECO:0000256" key="4">
    <source>
        <dbReference type="ARBA" id="ARBA00022729"/>
    </source>
</evidence>
<comment type="function">
    <text evidence="7">Possible subunit of a heme lyase.</text>
</comment>
<keyword evidence="6 7" id="KW-0408">Iron</keyword>
<feature type="domain" description="CcmH/CycL/Ccl2/NrfF N-terminal" evidence="8">
    <location>
        <begin position="7"/>
        <end position="149"/>
    </location>
</feature>
<dbReference type="GO" id="GO:0017004">
    <property type="term" value="P:cytochrome complex assembly"/>
    <property type="evidence" value="ECO:0007669"/>
    <property type="project" value="UniProtKB-KW"/>
</dbReference>
<dbReference type="OrthoDB" id="9804975at2"/>
<dbReference type="GO" id="GO:0046872">
    <property type="term" value="F:metal ion binding"/>
    <property type="evidence" value="ECO:0007669"/>
    <property type="project" value="UniProtKB-KW"/>
</dbReference>
<dbReference type="PANTHER" id="PTHR47870:SF1">
    <property type="entry name" value="CYTOCHROME C-TYPE BIOGENESIS PROTEIN CCMH"/>
    <property type="match status" value="1"/>
</dbReference>
<feature type="chain" id="PRO_5011018622" description="Cytochrome c-type biogenesis protein" evidence="7">
    <location>
        <begin position="19"/>
        <end position="151"/>
    </location>
</feature>
<organism evidence="9 10">
    <name type="scientific">Pseudaestuariivita atlantica</name>
    <dbReference type="NCBI Taxonomy" id="1317121"/>
    <lineage>
        <taxon>Bacteria</taxon>
        <taxon>Pseudomonadati</taxon>
        <taxon>Pseudomonadota</taxon>
        <taxon>Alphaproteobacteria</taxon>
        <taxon>Rhodobacterales</taxon>
        <taxon>Paracoccaceae</taxon>
        <taxon>Pseudaestuariivita</taxon>
    </lineage>
</organism>
<evidence type="ECO:0000256" key="3">
    <source>
        <dbReference type="ARBA" id="ARBA00022723"/>
    </source>
</evidence>
<sequence>MRRIAFILMMLLAVPVAAVEPEEMLADPVLEARAQALDHELRCVKCQSESIASSNSDWARDARVLVRELLTEGMSDEEVVDFFVARYGDFVKMRPDADGANLILWASGPLMLLIAGGLAFAFLRGRARATPQQAGALSEDEEARLRRILEE</sequence>
<dbReference type="AlphaFoldDB" id="A0A0L1JMQ5"/>
<keyword evidence="2 7" id="KW-0349">Heme</keyword>
<keyword evidence="7" id="KW-0472">Membrane</keyword>
<gene>
    <name evidence="9" type="ORF">ATO11_13735</name>
</gene>
<dbReference type="InterPro" id="IPR051263">
    <property type="entry name" value="C-type_cytochrome_biogenesis"/>
</dbReference>
<proteinExistence type="inferred from homology"/>
<evidence type="ECO:0000256" key="2">
    <source>
        <dbReference type="ARBA" id="ARBA00022617"/>
    </source>
</evidence>
<keyword evidence="5" id="KW-0201">Cytochrome c-type biogenesis</keyword>
<dbReference type="Proteomes" id="UP000036938">
    <property type="component" value="Unassembled WGS sequence"/>
</dbReference>
<feature type="signal peptide" evidence="7">
    <location>
        <begin position="1"/>
        <end position="18"/>
    </location>
</feature>
<evidence type="ECO:0000313" key="10">
    <source>
        <dbReference type="Proteomes" id="UP000036938"/>
    </source>
</evidence>
<feature type="transmembrane region" description="Helical" evidence="7">
    <location>
        <begin position="102"/>
        <end position="123"/>
    </location>
</feature>
<keyword evidence="3 7" id="KW-0479">Metal-binding</keyword>
<dbReference type="GO" id="GO:0005886">
    <property type="term" value="C:plasma membrane"/>
    <property type="evidence" value="ECO:0007669"/>
    <property type="project" value="TreeGrafter"/>
</dbReference>
<dbReference type="InterPro" id="IPR038297">
    <property type="entry name" value="CcmH/CycL/NrfF/Ccl2_sf"/>
</dbReference>
<keyword evidence="7" id="KW-1133">Transmembrane helix</keyword>
<keyword evidence="7" id="KW-0812">Transmembrane</keyword>
<reference evidence="9 10" key="1">
    <citation type="journal article" date="2015" name="Int. J. Syst. Evol. Microbiol.">
        <title>Aestuariivita atlantica sp. nov., isolated from deep sea sediment of the Atlantic Ocean.</title>
        <authorList>
            <person name="Li G."/>
            <person name="Lai Q."/>
            <person name="Du Y."/>
            <person name="Liu X."/>
            <person name="Sun F."/>
            <person name="Shao Z."/>
        </authorList>
    </citation>
    <scope>NUCLEOTIDE SEQUENCE [LARGE SCALE GENOMIC DNA]</scope>
    <source>
        <strain evidence="9 10">22II-S11-z3</strain>
    </source>
</reference>
<dbReference type="EMBL" id="AQQZ01000006">
    <property type="protein sequence ID" value="KNG92987.1"/>
    <property type="molecule type" value="Genomic_DNA"/>
</dbReference>
<dbReference type="InterPro" id="IPR005616">
    <property type="entry name" value="CcmH/CycL/Ccl2/NrfF_N"/>
</dbReference>
<evidence type="ECO:0000256" key="1">
    <source>
        <dbReference type="ARBA" id="ARBA00010342"/>
    </source>
</evidence>
<comment type="caution">
    <text evidence="9">The sequence shown here is derived from an EMBL/GenBank/DDBJ whole genome shotgun (WGS) entry which is preliminary data.</text>
</comment>
<dbReference type="STRING" id="1317121.ATO11_13735"/>
<dbReference type="Pfam" id="PF03918">
    <property type="entry name" value="CcmH"/>
    <property type="match status" value="1"/>
</dbReference>
<dbReference type="Gene3D" id="1.10.8.640">
    <property type="entry name" value="Cytochrome C biogenesis protein"/>
    <property type="match status" value="1"/>
</dbReference>
<dbReference type="CDD" id="cd16378">
    <property type="entry name" value="CcmH_N"/>
    <property type="match status" value="1"/>
</dbReference>
<evidence type="ECO:0000259" key="8">
    <source>
        <dbReference type="Pfam" id="PF03918"/>
    </source>
</evidence>
<keyword evidence="10" id="KW-1185">Reference proteome</keyword>
<evidence type="ECO:0000256" key="6">
    <source>
        <dbReference type="ARBA" id="ARBA00023004"/>
    </source>
</evidence>
<dbReference type="PANTHER" id="PTHR47870">
    <property type="entry name" value="CYTOCHROME C-TYPE BIOGENESIS PROTEIN CCMH"/>
    <property type="match status" value="1"/>
</dbReference>
<comment type="similarity">
    <text evidence="1 7">Belongs to the CcmH/CycL/Ccl2/NrfF family.</text>
</comment>
<keyword evidence="4 7" id="KW-0732">Signal</keyword>
<name>A0A0L1JMQ5_9RHOB</name>
<evidence type="ECO:0000256" key="5">
    <source>
        <dbReference type="ARBA" id="ARBA00022748"/>
    </source>
</evidence>
<protein>
    <recommendedName>
        <fullName evidence="7">Cytochrome c-type biogenesis protein</fullName>
    </recommendedName>
</protein>
<dbReference type="RefSeq" id="WP_050531475.1">
    <property type="nucleotide sequence ID" value="NZ_AQQZ01000006.1"/>
</dbReference>
<evidence type="ECO:0000256" key="7">
    <source>
        <dbReference type="RuleBase" id="RU364112"/>
    </source>
</evidence>
<evidence type="ECO:0000313" key="9">
    <source>
        <dbReference type="EMBL" id="KNG92987.1"/>
    </source>
</evidence>